<reference evidence="5 6" key="1">
    <citation type="submission" date="2016-09" db="EMBL/GenBank/DDBJ databases">
        <title>Extensive genetic diversity and differential bi-allelic expression allows diatom success in the polar Southern Ocean.</title>
        <authorList>
            <consortium name="DOE Joint Genome Institute"/>
            <person name="Mock T."/>
            <person name="Otillar R.P."/>
            <person name="Strauss J."/>
            <person name="Dupont C."/>
            <person name="Frickenhaus S."/>
            <person name="Maumus F."/>
            <person name="Mcmullan M."/>
            <person name="Sanges R."/>
            <person name="Schmutz J."/>
            <person name="Toseland A."/>
            <person name="Valas R."/>
            <person name="Veluchamy A."/>
            <person name="Ward B.J."/>
            <person name="Allen A."/>
            <person name="Barry K."/>
            <person name="Falciatore A."/>
            <person name="Ferrante M."/>
            <person name="Fortunato A.E."/>
            <person name="Gloeckner G."/>
            <person name="Gruber A."/>
            <person name="Hipkin R."/>
            <person name="Janech M."/>
            <person name="Kroth P."/>
            <person name="Leese F."/>
            <person name="Lindquist E."/>
            <person name="Lyon B.R."/>
            <person name="Martin J."/>
            <person name="Mayer C."/>
            <person name="Parker M."/>
            <person name="Quesneville H."/>
            <person name="Raymond J."/>
            <person name="Uhlig C."/>
            <person name="Valentin K.U."/>
            <person name="Worden A.Z."/>
            <person name="Armbrust E.V."/>
            <person name="Bowler C."/>
            <person name="Green B."/>
            <person name="Moulton V."/>
            <person name="Van Oosterhout C."/>
            <person name="Grigoriev I."/>
        </authorList>
    </citation>
    <scope>NUCLEOTIDE SEQUENCE [LARGE SCALE GENOMIC DNA]</scope>
    <source>
        <strain evidence="5 6">CCMP1102</strain>
    </source>
</reference>
<feature type="compositionally biased region" description="Low complexity" evidence="3">
    <location>
        <begin position="363"/>
        <end position="378"/>
    </location>
</feature>
<accession>A0A1E7FTG2</accession>
<dbReference type="SUPFAM" id="SSF54001">
    <property type="entry name" value="Cysteine proteinases"/>
    <property type="match status" value="1"/>
</dbReference>
<evidence type="ECO:0000256" key="2">
    <source>
        <dbReference type="ARBA" id="ARBA00023145"/>
    </source>
</evidence>
<name>A0A1E7FTG2_9STRA</name>
<feature type="compositionally biased region" description="Gly residues" evidence="3">
    <location>
        <begin position="15"/>
        <end position="24"/>
    </location>
</feature>
<dbReference type="KEGG" id="fcy:FRACYDRAFT_235087"/>
<protein>
    <submittedName>
        <fullName evidence="5">Cysteine proteinase</fullName>
    </submittedName>
</protein>
<dbReference type="Gene3D" id="3.90.70.10">
    <property type="entry name" value="Cysteine proteinases"/>
    <property type="match status" value="1"/>
</dbReference>
<feature type="region of interest" description="Disordered" evidence="3">
    <location>
        <begin position="71"/>
        <end position="155"/>
    </location>
</feature>
<feature type="compositionally biased region" description="Low complexity" evidence="3">
    <location>
        <begin position="111"/>
        <end position="155"/>
    </location>
</feature>
<comment type="similarity">
    <text evidence="1">Belongs to the peptidase C1 family.</text>
</comment>
<keyword evidence="2" id="KW-0865">Zymogen</keyword>
<dbReference type="GO" id="GO:0008234">
    <property type="term" value="F:cysteine-type peptidase activity"/>
    <property type="evidence" value="ECO:0007669"/>
    <property type="project" value="InterPro"/>
</dbReference>
<evidence type="ECO:0000259" key="4">
    <source>
        <dbReference type="SMART" id="SM00645"/>
    </source>
</evidence>
<feature type="domain" description="Peptidase C1A papain C-terminal" evidence="4">
    <location>
        <begin position="159"/>
        <end position="425"/>
    </location>
</feature>
<organism evidence="5 6">
    <name type="scientific">Fragilariopsis cylindrus CCMP1102</name>
    <dbReference type="NCBI Taxonomy" id="635003"/>
    <lineage>
        <taxon>Eukaryota</taxon>
        <taxon>Sar</taxon>
        <taxon>Stramenopiles</taxon>
        <taxon>Ochrophyta</taxon>
        <taxon>Bacillariophyta</taxon>
        <taxon>Bacillariophyceae</taxon>
        <taxon>Bacillariophycidae</taxon>
        <taxon>Bacillariales</taxon>
        <taxon>Bacillariaceae</taxon>
        <taxon>Fragilariopsis</taxon>
    </lineage>
</organism>
<dbReference type="EMBL" id="KV784354">
    <property type="protein sequence ID" value="OEU21461.1"/>
    <property type="molecule type" value="Genomic_DNA"/>
</dbReference>
<gene>
    <name evidence="5" type="ORF">FRACYDRAFT_235087</name>
</gene>
<sequence length="434" mass="47660">MENIKRWNALNQLNSGGGGGGSGAKYGPENEKYADLTPKEFVKIVGCSANNNYYNNNDDGNQKIEIESKTITNTGGSSSGSTNHYLRAQKQQHQQQKRESFLRSRQLMSDTPSALNTNTNTNTNTNGSTDHNSNSTKTNSSNSNNSNSNNTAISSSPTTIMYIDWRNNNGRSYVTPPKNQGPHGTCWSFSAAENLEGLQVRQGYTLQNISEQEFISCCPHCRGTATSNTFDWLINTTNGYPALEEYYPYNGNTSIACRAKDAPRAKVQLHSWNRVHDDDGTGDNILEALDRFGPMGLGVDATCFHGYKSGIIRNCTTITSSTATPTTTTTTIDSNTGGNNNKVGRGINHAVLMVAAGTDMYFNENSNSNKNENHVNNNNDEDEDDADTSPLIPTFVDFFTIKNSWGNKWGEGGYVRIERGKDFGWGNLNLIYTE</sequence>
<dbReference type="SMART" id="SM00645">
    <property type="entry name" value="Pept_C1"/>
    <property type="match status" value="1"/>
</dbReference>
<dbReference type="InterPro" id="IPR000169">
    <property type="entry name" value="Pept_cys_AS"/>
</dbReference>
<dbReference type="InterPro" id="IPR000668">
    <property type="entry name" value="Peptidase_C1A_C"/>
</dbReference>
<dbReference type="AlphaFoldDB" id="A0A1E7FTG2"/>
<dbReference type="InterPro" id="IPR039417">
    <property type="entry name" value="Peptidase_C1A_papain-like"/>
</dbReference>
<dbReference type="GO" id="GO:0006508">
    <property type="term" value="P:proteolysis"/>
    <property type="evidence" value="ECO:0007669"/>
    <property type="project" value="InterPro"/>
</dbReference>
<dbReference type="OrthoDB" id="190265at2759"/>
<dbReference type="InterPro" id="IPR013128">
    <property type="entry name" value="Peptidase_C1A"/>
</dbReference>
<dbReference type="PANTHER" id="PTHR12411">
    <property type="entry name" value="CYSTEINE PROTEASE FAMILY C1-RELATED"/>
    <property type="match status" value="1"/>
</dbReference>
<dbReference type="InParanoid" id="A0A1E7FTG2"/>
<feature type="compositionally biased region" description="Low complexity" evidence="3">
    <location>
        <begin position="72"/>
        <end position="94"/>
    </location>
</feature>
<evidence type="ECO:0000256" key="3">
    <source>
        <dbReference type="SAM" id="MobiDB-lite"/>
    </source>
</evidence>
<evidence type="ECO:0000313" key="5">
    <source>
        <dbReference type="EMBL" id="OEU21461.1"/>
    </source>
</evidence>
<dbReference type="Pfam" id="PF00112">
    <property type="entry name" value="Peptidase_C1"/>
    <property type="match status" value="2"/>
</dbReference>
<dbReference type="CDD" id="cd02248">
    <property type="entry name" value="Peptidase_C1A"/>
    <property type="match status" value="1"/>
</dbReference>
<proteinExistence type="inferred from homology"/>
<evidence type="ECO:0000256" key="1">
    <source>
        <dbReference type="ARBA" id="ARBA00008455"/>
    </source>
</evidence>
<dbReference type="Proteomes" id="UP000095751">
    <property type="component" value="Unassembled WGS sequence"/>
</dbReference>
<keyword evidence="6" id="KW-1185">Reference proteome</keyword>
<feature type="region of interest" description="Disordered" evidence="3">
    <location>
        <begin position="10"/>
        <end position="31"/>
    </location>
</feature>
<dbReference type="InterPro" id="IPR038765">
    <property type="entry name" value="Papain-like_cys_pep_sf"/>
</dbReference>
<dbReference type="PROSITE" id="PS00139">
    <property type="entry name" value="THIOL_PROTEASE_CYS"/>
    <property type="match status" value="1"/>
</dbReference>
<feature type="region of interest" description="Disordered" evidence="3">
    <location>
        <begin position="363"/>
        <end position="387"/>
    </location>
</feature>
<evidence type="ECO:0000313" key="6">
    <source>
        <dbReference type="Proteomes" id="UP000095751"/>
    </source>
</evidence>